<keyword evidence="9" id="KW-1133">Transmembrane helix</keyword>
<dbReference type="Pfam" id="PF26191">
    <property type="entry name" value="RING-HC_RBR_RNF216"/>
    <property type="match status" value="1"/>
</dbReference>
<dbReference type="Gene3D" id="1.20.120.1750">
    <property type="match status" value="1"/>
</dbReference>
<protein>
    <recommendedName>
        <fullName evidence="10">RING-type domain-containing protein</fullName>
    </recommendedName>
</protein>
<sequence length="695" mass="77684">MPLVPVAASTSRLTSNHHTTNIAEIDSRPHVSSHLLKPLGEPHQLAQVQVFESIARALPVRSRSPDPSLSDYLYDESQLEPPPPLSKELLDLNTCLEILATIFPDVQVEVFREMLASFSEESRLEVIADAMLKNPAAWVKGRRRLRGGQKEGEAAIDEPPVPSAEAFRGSDYRNAVRTLAWHEFKGLSKSAIDAVLSESNYSYLDARPTLVSLSSKSWKFTISSMLFRRKPVTTGEAENHPLVVWKSSGHGYIVPTIKATGNPELDKELFNELIMPLKRREATTREESDRTLAMTLHTEEAEAAEATYECACCFTEATFEEFTTCNTPEGHMICFRCVQHSITEAIFGQGWHRSINKDTGTLHCPAVASQECKGCISAEHIYRAMMQEKNGAEVLRKFDQRLADHDLLSSNLPLIRCPFCNYAEVDDLYLPQSARKRLRLRASSLPNLIFVIIPTLCVFPVSIPLLVFLAVVGFFLSGISVARNYAISHFRAAITRHQRRRHGLRFVCRNPACGQASCMSCSKGWVDIHVCHESELVALRTAVEQAMSLAVKRVCPRCYTSFVKSAGCNKLTCPCGYKMCYVCRADIGASNQGYSHFCQHFRPEGDGRKCLECRKCNLWEAEDQEAILRQAREDTERKWRDENRDISAAERAYLDTGIAASGAGAGKAVQRVLTTGRLPSINDVFDFFVETLLVV</sequence>
<keyword evidence="9" id="KW-0472">Membrane</keyword>
<organism evidence="11 12">
    <name type="scientific">Apiospora kogelbergensis</name>
    <dbReference type="NCBI Taxonomy" id="1337665"/>
    <lineage>
        <taxon>Eukaryota</taxon>
        <taxon>Fungi</taxon>
        <taxon>Dikarya</taxon>
        <taxon>Ascomycota</taxon>
        <taxon>Pezizomycotina</taxon>
        <taxon>Sordariomycetes</taxon>
        <taxon>Xylariomycetidae</taxon>
        <taxon>Amphisphaeriales</taxon>
        <taxon>Apiosporaceae</taxon>
        <taxon>Apiospora</taxon>
    </lineage>
</organism>
<keyword evidence="5" id="KW-0863">Zinc-finger</keyword>
<dbReference type="Proteomes" id="UP001392437">
    <property type="component" value="Unassembled WGS sequence"/>
</dbReference>
<evidence type="ECO:0000256" key="7">
    <source>
        <dbReference type="ARBA" id="ARBA00022833"/>
    </source>
</evidence>
<reference evidence="11 12" key="1">
    <citation type="submission" date="2023-01" db="EMBL/GenBank/DDBJ databases">
        <title>Analysis of 21 Apiospora genomes using comparative genomics revels a genus with tremendous synthesis potential of carbohydrate active enzymes and secondary metabolites.</title>
        <authorList>
            <person name="Sorensen T."/>
        </authorList>
    </citation>
    <scope>NUCLEOTIDE SEQUENCE [LARGE SCALE GENOMIC DNA]</scope>
    <source>
        <strain evidence="11 12">CBS 117206</strain>
    </source>
</reference>
<dbReference type="Pfam" id="PF26200">
    <property type="entry name" value="Rcat_RNF216"/>
    <property type="match status" value="1"/>
</dbReference>
<evidence type="ECO:0000256" key="1">
    <source>
        <dbReference type="ARBA" id="ARBA00004906"/>
    </source>
</evidence>
<evidence type="ECO:0000256" key="3">
    <source>
        <dbReference type="ARBA" id="ARBA00022723"/>
    </source>
</evidence>
<comment type="pathway">
    <text evidence="1">Protein modification; protein ubiquitination.</text>
</comment>
<dbReference type="PROSITE" id="PS51873">
    <property type="entry name" value="TRIAD"/>
    <property type="match status" value="1"/>
</dbReference>
<dbReference type="InterPro" id="IPR051628">
    <property type="entry name" value="LUBAC_E3_Ligases"/>
</dbReference>
<comment type="caution">
    <text evidence="11">The sequence shown here is derived from an EMBL/GenBank/DDBJ whole genome shotgun (WGS) entry which is preliminary data.</text>
</comment>
<accession>A0AAW0QVA9</accession>
<dbReference type="AlphaFoldDB" id="A0AAW0QVA9"/>
<evidence type="ECO:0000256" key="6">
    <source>
        <dbReference type="ARBA" id="ARBA00022786"/>
    </source>
</evidence>
<feature type="transmembrane region" description="Helical" evidence="9">
    <location>
        <begin position="445"/>
        <end position="476"/>
    </location>
</feature>
<keyword evidence="4" id="KW-0677">Repeat</keyword>
<dbReference type="InterPro" id="IPR047546">
    <property type="entry name" value="Rcat_RBR_RNF216"/>
</dbReference>
<proteinExistence type="predicted"/>
<dbReference type="InterPro" id="IPR047544">
    <property type="entry name" value="RING-HC_RBR_RNF216"/>
</dbReference>
<feature type="region of interest" description="Disordered" evidence="8">
    <location>
        <begin position="61"/>
        <end position="80"/>
    </location>
</feature>
<dbReference type="EMBL" id="JAQQWP010000008">
    <property type="protein sequence ID" value="KAK8106230.1"/>
    <property type="molecule type" value="Genomic_DNA"/>
</dbReference>
<evidence type="ECO:0000313" key="11">
    <source>
        <dbReference type="EMBL" id="KAK8106230.1"/>
    </source>
</evidence>
<dbReference type="InterPro" id="IPR044066">
    <property type="entry name" value="TRIAD_supradom"/>
</dbReference>
<gene>
    <name evidence="11" type="ORF">PG999_009589</name>
</gene>
<keyword evidence="7" id="KW-0862">Zinc</keyword>
<dbReference type="CDD" id="cd16630">
    <property type="entry name" value="RING-HC_RBR_RNF216"/>
    <property type="match status" value="1"/>
</dbReference>
<keyword evidence="6" id="KW-0833">Ubl conjugation pathway</keyword>
<evidence type="ECO:0000256" key="4">
    <source>
        <dbReference type="ARBA" id="ARBA00022737"/>
    </source>
</evidence>
<dbReference type="InterPro" id="IPR058758">
    <property type="entry name" value="UBA_RNF216"/>
</dbReference>
<dbReference type="CDD" id="cd20353">
    <property type="entry name" value="Rcat_RBR_RNF216"/>
    <property type="match status" value="1"/>
</dbReference>
<dbReference type="Pfam" id="PF26112">
    <property type="entry name" value="UBA_RNF216"/>
    <property type="match status" value="1"/>
</dbReference>
<feature type="domain" description="RING-type" evidence="10">
    <location>
        <begin position="306"/>
        <end position="604"/>
    </location>
</feature>
<dbReference type="PANTHER" id="PTHR22770">
    <property type="entry name" value="UBIQUITIN CONJUGATING ENZYME 7 INTERACTING PROTEIN-RELATED"/>
    <property type="match status" value="1"/>
</dbReference>
<keyword evidence="3" id="KW-0479">Metal-binding</keyword>
<dbReference type="PANTHER" id="PTHR22770:SF42">
    <property type="entry name" value="FINGER PROTEIN (ZIN), PUTATIVE (AFU_ORTHOLOGUE AFUA_4G03910)-RELATED"/>
    <property type="match status" value="1"/>
</dbReference>
<keyword evidence="2" id="KW-0808">Transferase</keyword>
<evidence type="ECO:0000256" key="8">
    <source>
        <dbReference type="SAM" id="MobiDB-lite"/>
    </source>
</evidence>
<evidence type="ECO:0000256" key="5">
    <source>
        <dbReference type="ARBA" id="ARBA00022771"/>
    </source>
</evidence>
<dbReference type="SUPFAM" id="SSF57850">
    <property type="entry name" value="RING/U-box"/>
    <property type="match status" value="1"/>
</dbReference>
<evidence type="ECO:0000256" key="2">
    <source>
        <dbReference type="ARBA" id="ARBA00022679"/>
    </source>
</evidence>
<evidence type="ECO:0000259" key="10">
    <source>
        <dbReference type="PROSITE" id="PS51873"/>
    </source>
</evidence>
<keyword evidence="12" id="KW-1185">Reference proteome</keyword>
<dbReference type="GO" id="GO:0016740">
    <property type="term" value="F:transferase activity"/>
    <property type="evidence" value="ECO:0007669"/>
    <property type="project" value="UniProtKB-KW"/>
</dbReference>
<name>A0AAW0QVA9_9PEZI</name>
<evidence type="ECO:0000256" key="9">
    <source>
        <dbReference type="SAM" id="Phobius"/>
    </source>
</evidence>
<evidence type="ECO:0000313" key="12">
    <source>
        <dbReference type="Proteomes" id="UP001392437"/>
    </source>
</evidence>
<keyword evidence="9" id="KW-0812">Transmembrane</keyword>
<dbReference type="GO" id="GO:0008270">
    <property type="term" value="F:zinc ion binding"/>
    <property type="evidence" value="ECO:0007669"/>
    <property type="project" value="UniProtKB-KW"/>
</dbReference>